<dbReference type="Proteomes" id="UP000465221">
    <property type="component" value="Unassembled WGS sequence"/>
</dbReference>
<evidence type="ECO:0000313" key="2">
    <source>
        <dbReference type="Proteomes" id="UP000465221"/>
    </source>
</evidence>
<name>A0A8H3SGA8_9EURO</name>
<reference evidence="1 2" key="1">
    <citation type="submission" date="2020-01" db="EMBL/GenBank/DDBJ databases">
        <title>Draft genome sequence of Aspergillus udagawae IFM 46972.</title>
        <authorList>
            <person name="Takahashi H."/>
            <person name="Yaguchi T."/>
        </authorList>
    </citation>
    <scope>NUCLEOTIDE SEQUENCE [LARGE SCALE GENOMIC DNA]</scope>
    <source>
        <strain evidence="1 2">IFM 46972</strain>
    </source>
</reference>
<comment type="caution">
    <text evidence="1">The sequence shown here is derived from an EMBL/GenBank/DDBJ whole genome shotgun (WGS) entry which is preliminary data.</text>
</comment>
<sequence>MFTNGDFINSKLLLDTSESTYILFELRRINHWLEDAKKPIADEKGDTSICLRTVYVYFKRENMGHYEWAFLNSKRRSWSLPKLVPTAFFSG</sequence>
<dbReference type="EMBL" id="BLKC01000213">
    <property type="protein sequence ID" value="GFF59358.1"/>
    <property type="molecule type" value="Genomic_DNA"/>
</dbReference>
<evidence type="ECO:0000313" key="1">
    <source>
        <dbReference type="EMBL" id="GFF59358.1"/>
    </source>
</evidence>
<protein>
    <submittedName>
        <fullName evidence="1">Uncharacterized protein</fullName>
    </submittedName>
</protein>
<organism evidence="1 2">
    <name type="scientific">Aspergillus udagawae</name>
    <dbReference type="NCBI Taxonomy" id="91492"/>
    <lineage>
        <taxon>Eukaryota</taxon>
        <taxon>Fungi</taxon>
        <taxon>Dikarya</taxon>
        <taxon>Ascomycota</taxon>
        <taxon>Pezizomycotina</taxon>
        <taxon>Eurotiomycetes</taxon>
        <taxon>Eurotiomycetidae</taxon>
        <taxon>Eurotiales</taxon>
        <taxon>Aspergillaceae</taxon>
        <taxon>Aspergillus</taxon>
        <taxon>Aspergillus subgen. Fumigati</taxon>
    </lineage>
</organism>
<proteinExistence type="predicted"/>
<accession>A0A8H3SGA8</accession>
<dbReference type="AlphaFoldDB" id="A0A8H3SGA8"/>
<gene>
    <name evidence="1" type="ORF">IFM46972_11363</name>
</gene>